<dbReference type="Pfam" id="PF13193">
    <property type="entry name" value="AMP-binding_C"/>
    <property type="match status" value="1"/>
</dbReference>
<dbReference type="InterPro" id="IPR050237">
    <property type="entry name" value="ATP-dep_AMP-bd_enzyme"/>
</dbReference>
<proteinExistence type="predicted"/>
<reference evidence="3 4" key="1">
    <citation type="journal article" date="2013" name="Int. J. Syst. Evol. Microbiol.">
        <title>Ilumatobacter nonamiense sp. nov. and Ilumatobacter coccineum sp. nov., isolated from seashore sand.</title>
        <authorList>
            <person name="Matsumoto A."/>
            <person name="Kasai H."/>
            <person name="Matsuo Y."/>
            <person name="Shizuri Y."/>
            <person name="Ichikawa N."/>
            <person name="Fujita N."/>
            <person name="Omura S."/>
            <person name="Takahashi Y."/>
        </authorList>
    </citation>
    <scope>NUCLEOTIDE SEQUENCE [LARGE SCALE GENOMIC DNA]</scope>
    <source>
        <strain evidence="4">NBRC 103263 / KCTC 29153 / YM16-304</strain>
    </source>
</reference>
<dbReference type="Pfam" id="PF00501">
    <property type="entry name" value="AMP-binding"/>
    <property type="match status" value="1"/>
</dbReference>
<name>A0A6C7ED70_ILUCY</name>
<keyword evidence="4" id="KW-1185">Reference proteome</keyword>
<feature type="domain" description="AMP-dependent synthetase/ligase" evidence="1">
    <location>
        <begin position="7"/>
        <end position="339"/>
    </location>
</feature>
<evidence type="ECO:0000313" key="3">
    <source>
        <dbReference type="EMBL" id="BAN04310.1"/>
    </source>
</evidence>
<accession>A0A6C7ED70</accession>
<dbReference type="PANTHER" id="PTHR43767">
    <property type="entry name" value="LONG-CHAIN-FATTY-ACID--COA LIGASE"/>
    <property type="match status" value="1"/>
</dbReference>
<organism evidence="3 4">
    <name type="scientific">Ilumatobacter coccineus (strain NBRC 103263 / KCTC 29153 / YM16-304)</name>
    <dbReference type="NCBI Taxonomy" id="1313172"/>
    <lineage>
        <taxon>Bacteria</taxon>
        <taxon>Bacillati</taxon>
        <taxon>Actinomycetota</taxon>
        <taxon>Acidimicrobiia</taxon>
        <taxon>Acidimicrobiales</taxon>
        <taxon>Ilumatobacteraceae</taxon>
        <taxon>Ilumatobacter</taxon>
    </lineage>
</organism>
<dbReference type="AlphaFoldDB" id="A0A6C7ED70"/>
<dbReference type="EC" id="6.2.1.-" evidence="3"/>
<protein>
    <submittedName>
        <fullName evidence="3">Putative acid--CoA ligase</fullName>
        <ecNumber evidence="3">6.2.1.-</ecNumber>
    </submittedName>
</protein>
<dbReference type="KEGG" id="aym:YM304_39960"/>
<evidence type="ECO:0000259" key="1">
    <source>
        <dbReference type="Pfam" id="PF00501"/>
    </source>
</evidence>
<evidence type="ECO:0000259" key="2">
    <source>
        <dbReference type="Pfam" id="PF13193"/>
    </source>
</evidence>
<dbReference type="RefSeq" id="WP_015443557.1">
    <property type="nucleotide sequence ID" value="NC_020520.1"/>
</dbReference>
<dbReference type="InterPro" id="IPR000873">
    <property type="entry name" value="AMP-dep_synth/lig_dom"/>
</dbReference>
<dbReference type="InterPro" id="IPR042099">
    <property type="entry name" value="ANL_N_sf"/>
</dbReference>
<feature type="domain" description="AMP-binding enzyme C-terminal" evidence="2">
    <location>
        <begin position="397"/>
        <end position="468"/>
    </location>
</feature>
<dbReference type="InterPro" id="IPR025110">
    <property type="entry name" value="AMP-bd_C"/>
</dbReference>
<dbReference type="PANTHER" id="PTHR43767:SF10">
    <property type="entry name" value="SURFACTIN SYNTHASE SUBUNIT 1"/>
    <property type="match status" value="1"/>
</dbReference>
<dbReference type="SUPFAM" id="SSF56801">
    <property type="entry name" value="Acetyl-CoA synthetase-like"/>
    <property type="match status" value="1"/>
</dbReference>
<evidence type="ECO:0000313" key="4">
    <source>
        <dbReference type="Proteomes" id="UP000011863"/>
    </source>
</evidence>
<dbReference type="Proteomes" id="UP000011863">
    <property type="component" value="Chromosome"/>
</dbReference>
<keyword evidence="3" id="KW-0436">Ligase</keyword>
<dbReference type="PROSITE" id="PS00455">
    <property type="entry name" value="AMP_BINDING"/>
    <property type="match status" value="1"/>
</dbReference>
<dbReference type="Gene3D" id="3.40.50.12780">
    <property type="entry name" value="N-terminal domain of ligase-like"/>
    <property type="match status" value="1"/>
</dbReference>
<dbReference type="InterPro" id="IPR045851">
    <property type="entry name" value="AMP-bd_C_sf"/>
</dbReference>
<dbReference type="GO" id="GO:0016877">
    <property type="term" value="F:ligase activity, forming carbon-sulfur bonds"/>
    <property type="evidence" value="ECO:0007669"/>
    <property type="project" value="UniProtKB-ARBA"/>
</dbReference>
<sequence length="480" mass="50694">MNIVWTFRRTARRHGARTFLIDSETCLNYAQADRMTDAIAADLQARGIERGDRVGLCAPDQVGLWLAIIGTWKAGALPALLDPQLGPDALPYFIDDIDAKVVVAVPARHDDLRAAGAASVIALGELGRADEAPIDCHDDDAPLYLSYTSGTTGAPKGAVLRSGPVTLATACIGERLGLTSDDVLLATTPIASSFQLVAALMPAIHAGAAVALVAGRPVDEMWEVARTSNATVMVGYPLTLADIVNAPGAEDSSFRIAMSGGSPLAPRIKRDYRDRMGIALMETYGQSEMGGFMAMGSPSDGDRALAGYVGRPLPDRVAYVGGRDHAELPAGEIGEVMVTHGYFDSYRNKPGKFDEATAGGVLHTGDVAVSDADGFLKVLGRTRETEAAVERGGFLRELEDALYEHPAVLHAAVVETDDGRLAGFFQTLDGEPLDPDALLAHAAELVAPALLPASMTQLDEMPRTFSGKADRLRMAASVSE</sequence>
<dbReference type="Gene3D" id="3.30.300.30">
    <property type="match status" value="1"/>
</dbReference>
<dbReference type="EMBL" id="AP012057">
    <property type="protein sequence ID" value="BAN04310.1"/>
    <property type="molecule type" value="Genomic_DNA"/>
</dbReference>
<dbReference type="InterPro" id="IPR020845">
    <property type="entry name" value="AMP-binding_CS"/>
</dbReference>
<gene>
    <name evidence="3" type="ORF">YM304_39960</name>
</gene>